<dbReference type="InterPro" id="IPR051213">
    <property type="entry name" value="START_lipid_transfer"/>
</dbReference>
<dbReference type="GO" id="GO:0016755">
    <property type="term" value="F:aminoacyltransferase activity"/>
    <property type="evidence" value="ECO:0007669"/>
    <property type="project" value="InterPro"/>
</dbReference>
<reference evidence="2" key="1">
    <citation type="submission" date="2020-05" db="EMBL/GenBank/DDBJ databases">
        <title>Phylogenomic resolution of chytrid fungi.</title>
        <authorList>
            <person name="Stajich J.E."/>
            <person name="Amses K."/>
            <person name="Simmons R."/>
            <person name="Seto K."/>
            <person name="Myers J."/>
            <person name="Bonds A."/>
            <person name="Quandt C.A."/>
            <person name="Barry K."/>
            <person name="Liu P."/>
            <person name="Grigoriev I."/>
            <person name="Longcore J.E."/>
            <person name="James T.Y."/>
        </authorList>
    </citation>
    <scope>NUCLEOTIDE SEQUENCE</scope>
    <source>
        <strain evidence="2">JEL0476</strain>
    </source>
</reference>
<protein>
    <recommendedName>
        <fullName evidence="1">START domain-containing protein</fullName>
    </recommendedName>
</protein>
<dbReference type="GO" id="GO:0005737">
    <property type="term" value="C:cytoplasm"/>
    <property type="evidence" value="ECO:0007669"/>
    <property type="project" value="UniProtKB-ARBA"/>
</dbReference>
<dbReference type="Proteomes" id="UP001211065">
    <property type="component" value="Unassembled WGS sequence"/>
</dbReference>
<keyword evidence="3" id="KW-1185">Reference proteome</keyword>
<dbReference type="Pfam" id="PF01852">
    <property type="entry name" value="START"/>
    <property type="match status" value="1"/>
</dbReference>
<evidence type="ECO:0000259" key="1">
    <source>
        <dbReference type="PROSITE" id="PS50848"/>
    </source>
</evidence>
<dbReference type="SUPFAM" id="SSF55961">
    <property type="entry name" value="Bet v1-like"/>
    <property type="match status" value="1"/>
</dbReference>
<dbReference type="Pfam" id="PF16683">
    <property type="entry name" value="TGase_elicitor"/>
    <property type="match status" value="1"/>
</dbReference>
<dbReference type="Gene3D" id="3.30.40.240">
    <property type="entry name" value="Transglutaminase elicitor, body domain"/>
    <property type="match status" value="1"/>
</dbReference>
<organism evidence="2 3">
    <name type="scientific">Clydaea vesicula</name>
    <dbReference type="NCBI Taxonomy" id="447962"/>
    <lineage>
        <taxon>Eukaryota</taxon>
        <taxon>Fungi</taxon>
        <taxon>Fungi incertae sedis</taxon>
        <taxon>Chytridiomycota</taxon>
        <taxon>Chytridiomycota incertae sedis</taxon>
        <taxon>Chytridiomycetes</taxon>
        <taxon>Lobulomycetales</taxon>
        <taxon>Lobulomycetaceae</taxon>
        <taxon>Clydaea</taxon>
    </lineage>
</organism>
<proteinExistence type="predicted"/>
<dbReference type="PANTHER" id="PTHR19308:SF14">
    <property type="entry name" value="START DOMAIN-CONTAINING PROTEIN"/>
    <property type="match status" value="1"/>
</dbReference>
<comment type="caution">
    <text evidence="2">The sequence shown here is derived from an EMBL/GenBank/DDBJ whole genome shotgun (WGS) entry which is preliminary data.</text>
</comment>
<dbReference type="SMART" id="SM00234">
    <property type="entry name" value="START"/>
    <property type="match status" value="1"/>
</dbReference>
<evidence type="ECO:0000313" key="2">
    <source>
        <dbReference type="EMBL" id="KAJ3213253.1"/>
    </source>
</evidence>
<name>A0AAD5TWR8_9FUNG</name>
<dbReference type="EMBL" id="JADGJW010000730">
    <property type="protein sequence ID" value="KAJ3213253.1"/>
    <property type="molecule type" value="Genomic_DNA"/>
</dbReference>
<accession>A0AAD5TWR8</accession>
<dbReference type="InterPro" id="IPR023393">
    <property type="entry name" value="START-like_dom_sf"/>
</dbReference>
<dbReference type="Gene3D" id="3.30.530.20">
    <property type="match status" value="1"/>
</dbReference>
<dbReference type="PANTHER" id="PTHR19308">
    <property type="entry name" value="PHOSPHATIDYLCHOLINE TRANSFER PROTEIN"/>
    <property type="match status" value="1"/>
</dbReference>
<dbReference type="CDD" id="cd00177">
    <property type="entry name" value="START"/>
    <property type="match status" value="1"/>
</dbReference>
<evidence type="ECO:0000313" key="3">
    <source>
        <dbReference type="Proteomes" id="UP001211065"/>
    </source>
</evidence>
<dbReference type="AlphaFoldDB" id="A0AAD5TWR8"/>
<dbReference type="PROSITE" id="PS50848">
    <property type="entry name" value="START"/>
    <property type="match status" value="1"/>
</dbReference>
<dbReference type="InterPro" id="IPR032048">
    <property type="entry name" value="TGase_elicitor"/>
</dbReference>
<feature type="domain" description="START" evidence="1">
    <location>
        <begin position="189"/>
        <end position="370"/>
    </location>
</feature>
<dbReference type="InterPro" id="IPR002913">
    <property type="entry name" value="START_lipid-bd_dom"/>
</dbReference>
<gene>
    <name evidence="2" type="ORF">HK099_007500</name>
</gene>
<sequence>MENLIQHLLAIPKIPKKHLVVLDNFWFRLFFLSLIAWSATHDPVLGVALSVAFIFGLEGMLKAGENVENYEEGPQSMSYPGCFNITISDILESFENNQANLLNAMLFAKVPRNVELTDGYAPLIATFLLNKACSIFTWGSLGRGGARTFFQKINCFENHPNFPQKMNLLNENLITEIIDLIDNNDLNYWKKVEEKADIGLQVFRSYEHEQRYKMKAEFKNDVEVCFNFCTDILARPKWDEMCAEAKIFEKINENTRIQYTRSKAIFPVAARDNVNIFHTRVLADGRLLSLAHSVKYDKQPVVPGVVRADAVMIGAIYQKHPTKPGYTIITQINEMDPKGWIPKTVIKTITAIAVPSALRKLQSKIEAIPKNTNDSAIHLNTLLNEEINNPSFQDIMKKIKSSITLAQTDKNAPFPGRGYSEDDDVPTDKDRTWREGIILLEKIVNSTFEKNPDKLPLKGKCKTIPWPSDFFPAIKDGINSISNDKVGQRSATSRYAAAFNISEKVLEDEVSATAGIDRQSTFNRTCNDDSECKQYENLSVCAKRFDKELGRNQTIGHCIPFWFGLCHAWTPSSIMEPEPQCGVTFNDVEFGVMDIKALLIQSYDGTNFSTAFTARRCLDSSGENGAPKLDEFGRFQDLDCRDMTPHFFHLAMSNMVGIHGKSFIVDVTADVQVWNQPIAGFEILSNQSVTQKEALDAVFPGITMNSTGFTANATTFAKYQMRIDYVTEATSQRPIVSSGLVDQFIVSINLNYILSMDRKGEIVGSEWIGTSKANHPDFLWVPTSTPSDESIAAGGIKYSFVKQILEMSQNCSADNISDEGATALNSGLNLSGF</sequence>
<dbReference type="GO" id="GO:0008289">
    <property type="term" value="F:lipid binding"/>
    <property type="evidence" value="ECO:0007669"/>
    <property type="project" value="InterPro"/>
</dbReference>